<organism evidence="2 3">
    <name type="scientific">Palleronia pontilimi</name>
    <dbReference type="NCBI Taxonomy" id="1964209"/>
    <lineage>
        <taxon>Bacteria</taxon>
        <taxon>Pseudomonadati</taxon>
        <taxon>Pseudomonadota</taxon>
        <taxon>Alphaproteobacteria</taxon>
        <taxon>Rhodobacterales</taxon>
        <taxon>Roseobacteraceae</taxon>
        <taxon>Palleronia</taxon>
    </lineage>
</organism>
<evidence type="ECO:0000313" key="3">
    <source>
        <dbReference type="Proteomes" id="UP000642488"/>
    </source>
</evidence>
<dbReference type="InterPro" id="IPR017592">
    <property type="entry name" value="Pilus_assmbl_Flp-typ_CpaB"/>
</dbReference>
<feature type="domain" description="SAF" evidence="1">
    <location>
        <begin position="42"/>
        <end position="111"/>
    </location>
</feature>
<dbReference type="EMBL" id="JAEKPD010000013">
    <property type="protein sequence ID" value="MBJ3763658.1"/>
    <property type="molecule type" value="Genomic_DNA"/>
</dbReference>
<sequence length="353" mass="38562">MVAVVLAALAVFGARGWLASERQLLTRQITEQGAPGDQAPKNTIVVATESISFGERLLPNKVRTIEWSGEIEPDGAFKTIADLIPDDQEDNARFALTTMAAGEPILASRVTLPGVRAKLSTALTPGLKAVSIRVNDVLGVAGFVLPGDRVDILLVRGEYVDVLLQGVKVLAIDQIADDRKDQPSVVRTVTFEVNTEEAQKLVLAGNVGQLSLTLRNLASTEVEANERITIDDLSDLDVAENLLPEAELAAEPDADDERLQELEEMLRNMSDGFTDRLSNFEELMRETEPTVVERVVEVERVVPQPYVPPRKAVIGVTRGNGQRQEYRVDPTEAETYGVETIEEGAEQLIQVTN</sequence>
<dbReference type="AlphaFoldDB" id="A0A934IAT5"/>
<dbReference type="RefSeq" id="WP_198916833.1">
    <property type="nucleotide sequence ID" value="NZ_JAEKPD010000013.1"/>
</dbReference>
<dbReference type="NCBIfam" id="TIGR03177">
    <property type="entry name" value="pilus_cpaB"/>
    <property type="match status" value="1"/>
</dbReference>
<dbReference type="Pfam" id="PF16976">
    <property type="entry name" value="RcpC"/>
    <property type="match status" value="1"/>
</dbReference>
<dbReference type="Proteomes" id="UP000642488">
    <property type="component" value="Unassembled WGS sequence"/>
</dbReference>
<evidence type="ECO:0000313" key="2">
    <source>
        <dbReference type="EMBL" id="MBJ3763658.1"/>
    </source>
</evidence>
<dbReference type="InterPro" id="IPR013974">
    <property type="entry name" value="SAF"/>
</dbReference>
<accession>A0A934IAT5</accession>
<dbReference type="CDD" id="cd11614">
    <property type="entry name" value="SAF_CpaB_FlgA_like"/>
    <property type="match status" value="1"/>
</dbReference>
<dbReference type="SMART" id="SM00858">
    <property type="entry name" value="SAF"/>
    <property type="match status" value="1"/>
</dbReference>
<comment type="caution">
    <text evidence="2">The sequence shown here is derived from an EMBL/GenBank/DDBJ whole genome shotgun (WGS) entry which is preliminary data.</text>
</comment>
<reference evidence="2" key="1">
    <citation type="submission" date="2020-12" db="EMBL/GenBank/DDBJ databases">
        <title>Bacterial taxonomy.</title>
        <authorList>
            <person name="Pan X."/>
        </authorList>
    </citation>
    <scope>NUCLEOTIDE SEQUENCE</scope>
    <source>
        <strain evidence="2">KCTC 52957</strain>
    </source>
</reference>
<protein>
    <submittedName>
        <fullName evidence="2">Flp pilus assembly protein CpaB</fullName>
    </submittedName>
</protein>
<dbReference type="InterPro" id="IPR031571">
    <property type="entry name" value="RcpC_dom"/>
</dbReference>
<keyword evidence="3" id="KW-1185">Reference proteome</keyword>
<gene>
    <name evidence="2" type="primary">cpaB</name>
    <name evidence="2" type="ORF">ILP92_12950</name>
</gene>
<evidence type="ECO:0000259" key="1">
    <source>
        <dbReference type="SMART" id="SM00858"/>
    </source>
</evidence>
<proteinExistence type="predicted"/>
<name>A0A934IAT5_9RHOB</name>